<proteinExistence type="predicted"/>
<protein>
    <submittedName>
        <fullName evidence="1">Uncharacterized protein</fullName>
    </submittedName>
</protein>
<organism evidence="1 2">
    <name type="scientific">Dreissena polymorpha</name>
    <name type="common">Zebra mussel</name>
    <name type="synonym">Mytilus polymorpha</name>
    <dbReference type="NCBI Taxonomy" id="45954"/>
    <lineage>
        <taxon>Eukaryota</taxon>
        <taxon>Metazoa</taxon>
        <taxon>Spiralia</taxon>
        <taxon>Lophotrochozoa</taxon>
        <taxon>Mollusca</taxon>
        <taxon>Bivalvia</taxon>
        <taxon>Autobranchia</taxon>
        <taxon>Heteroconchia</taxon>
        <taxon>Euheterodonta</taxon>
        <taxon>Imparidentia</taxon>
        <taxon>Neoheterodontei</taxon>
        <taxon>Myida</taxon>
        <taxon>Dreissenoidea</taxon>
        <taxon>Dreissenidae</taxon>
        <taxon>Dreissena</taxon>
    </lineage>
</organism>
<reference evidence="1" key="2">
    <citation type="submission" date="2020-11" db="EMBL/GenBank/DDBJ databases">
        <authorList>
            <person name="McCartney M.A."/>
            <person name="Auch B."/>
            <person name="Kono T."/>
            <person name="Mallez S."/>
            <person name="Becker A."/>
            <person name="Gohl D.M."/>
            <person name="Silverstein K.A.T."/>
            <person name="Koren S."/>
            <person name="Bechman K.B."/>
            <person name="Herman A."/>
            <person name="Abrahante J.E."/>
            <person name="Garbe J."/>
        </authorList>
    </citation>
    <scope>NUCLEOTIDE SEQUENCE</scope>
    <source>
        <strain evidence="1">Duluth1</strain>
        <tissue evidence="1">Whole animal</tissue>
    </source>
</reference>
<reference evidence="1" key="1">
    <citation type="journal article" date="2019" name="bioRxiv">
        <title>The Genome of the Zebra Mussel, Dreissena polymorpha: A Resource for Invasive Species Research.</title>
        <authorList>
            <person name="McCartney M.A."/>
            <person name="Auch B."/>
            <person name="Kono T."/>
            <person name="Mallez S."/>
            <person name="Zhang Y."/>
            <person name="Obille A."/>
            <person name="Becker A."/>
            <person name="Abrahante J.E."/>
            <person name="Garbe J."/>
            <person name="Badalamenti J.P."/>
            <person name="Herman A."/>
            <person name="Mangelson H."/>
            <person name="Liachko I."/>
            <person name="Sullivan S."/>
            <person name="Sone E.D."/>
            <person name="Koren S."/>
            <person name="Silverstein K.A.T."/>
            <person name="Beckman K.B."/>
            <person name="Gohl D.M."/>
        </authorList>
    </citation>
    <scope>NUCLEOTIDE SEQUENCE</scope>
    <source>
        <strain evidence="1">Duluth1</strain>
        <tissue evidence="1">Whole animal</tissue>
    </source>
</reference>
<keyword evidence="2" id="KW-1185">Reference proteome</keyword>
<sequence>MFKAHEVAKKHIGKVARRSKELTTPSCPFITIKLATWCGVCTRLGRLAAALSKKRLTMVLILCKRKSPRSTLPSS</sequence>
<dbReference type="EMBL" id="JAIWYP010000016">
    <property type="protein sequence ID" value="KAH3695750.1"/>
    <property type="molecule type" value="Genomic_DNA"/>
</dbReference>
<accession>A0A9D3Y8X1</accession>
<dbReference type="Proteomes" id="UP000828390">
    <property type="component" value="Unassembled WGS sequence"/>
</dbReference>
<dbReference type="AlphaFoldDB" id="A0A9D3Y8X1"/>
<gene>
    <name evidence="1" type="ORF">DPMN_083208</name>
</gene>
<name>A0A9D3Y8X1_DREPO</name>
<comment type="caution">
    <text evidence="1">The sequence shown here is derived from an EMBL/GenBank/DDBJ whole genome shotgun (WGS) entry which is preliminary data.</text>
</comment>
<evidence type="ECO:0000313" key="1">
    <source>
        <dbReference type="EMBL" id="KAH3695750.1"/>
    </source>
</evidence>
<evidence type="ECO:0000313" key="2">
    <source>
        <dbReference type="Proteomes" id="UP000828390"/>
    </source>
</evidence>